<reference evidence="1 2" key="1">
    <citation type="submission" date="2019-08" db="EMBL/GenBank/DDBJ databases">
        <title>The genome of the soybean aphid Biotype 1, its phylome, world population structure and adaptation to the North American continent.</title>
        <authorList>
            <person name="Giordano R."/>
            <person name="Donthu R.K."/>
            <person name="Hernandez A.G."/>
            <person name="Wright C.L."/>
            <person name="Zimin A.V."/>
        </authorList>
    </citation>
    <scope>NUCLEOTIDE SEQUENCE [LARGE SCALE GENOMIC DNA]</scope>
    <source>
        <tissue evidence="1">Whole aphids</tissue>
    </source>
</reference>
<dbReference type="AlphaFoldDB" id="A0A6G0SZI8"/>
<gene>
    <name evidence="1" type="ORF">AGLY_015890</name>
</gene>
<evidence type="ECO:0000313" key="2">
    <source>
        <dbReference type="Proteomes" id="UP000475862"/>
    </source>
</evidence>
<protein>
    <submittedName>
        <fullName evidence="1">Uncharacterized protein</fullName>
    </submittedName>
</protein>
<dbReference type="Proteomes" id="UP000475862">
    <property type="component" value="Unassembled WGS sequence"/>
</dbReference>
<sequence>MFGKKFDRFQNKENIMTKGIAVGVDCKIKSTRLNNVSMSSLSVFVKIRAAFKPLFVQLNCPIQLCTDFDMEVLQILFEELDDRFDWSKGKISCEVDNLGGISTTGVCIGVVENNCLFVSSSFGFDGVKLSTTILESDISVFRSLFTSLLLRGTYGYITRKVHMSFIKLFEKGIEEEKEEYKEIDLDFEN</sequence>
<organism evidence="1 2">
    <name type="scientific">Aphis glycines</name>
    <name type="common">Soybean aphid</name>
    <dbReference type="NCBI Taxonomy" id="307491"/>
    <lineage>
        <taxon>Eukaryota</taxon>
        <taxon>Metazoa</taxon>
        <taxon>Ecdysozoa</taxon>
        <taxon>Arthropoda</taxon>
        <taxon>Hexapoda</taxon>
        <taxon>Insecta</taxon>
        <taxon>Pterygota</taxon>
        <taxon>Neoptera</taxon>
        <taxon>Paraneoptera</taxon>
        <taxon>Hemiptera</taxon>
        <taxon>Sternorrhyncha</taxon>
        <taxon>Aphidomorpha</taxon>
        <taxon>Aphidoidea</taxon>
        <taxon>Aphididae</taxon>
        <taxon>Aphidini</taxon>
        <taxon>Aphis</taxon>
        <taxon>Aphis</taxon>
    </lineage>
</organism>
<evidence type="ECO:0000313" key="1">
    <source>
        <dbReference type="EMBL" id="KAE9523672.1"/>
    </source>
</evidence>
<proteinExistence type="predicted"/>
<accession>A0A6G0SZI8</accession>
<name>A0A6G0SZI8_APHGL</name>
<dbReference type="EMBL" id="VYZN01000078">
    <property type="protein sequence ID" value="KAE9523672.1"/>
    <property type="molecule type" value="Genomic_DNA"/>
</dbReference>
<comment type="caution">
    <text evidence="1">The sequence shown here is derived from an EMBL/GenBank/DDBJ whole genome shotgun (WGS) entry which is preliminary data.</text>
</comment>
<keyword evidence="2" id="KW-1185">Reference proteome</keyword>